<dbReference type="SUPFAM" id="SSF51126">
    <property type="entry name" value="Pectin lyase-like"/>
    <property type="match status" value="1"/>
</dbReference>
<dbReference type="Proteomes" id="UP000280008">
    <property type="component" value="Unassembled WGS sequence"/>
</dbReference>
<evidence type="ECO:0000256" key="3">
    <source>
        <dbReference type="ARBA" id="ARBA00022729"/>
    </source>
</evidence>
<evidence type="ECO:0000313" key="7">
    <source>
        <dbReference type="Proteomes" id="UP000280008"/>
    </source>
</evidence>
<keyword evidence="7" id="KW-1185">Reference proteome</keyword>
<dbReference type="InterPro" id="IPR011050">
    <property type="entry name" value="Pectin_lyase_fold/virulence"/>
</dbReference>
<evidence type="ECO:0000313" key="6">
    <source>
        <dbReference type="EMBL" id="RKR72930.1"/>
    </source>
</evidence>
<keyword evidence="3" id="KW-0732">Signal</keyword>
<protein>
    <submittedName>
        <fullName evidence="6">Parallel beta-helix repeat protein</fullName>
    </submittedName>
</protein>
<dbReference type="Pfam" id="PF13229">
    <property type="entry name" value="Beta_helix"/>
    <property type="match status" value="1"/>
</dbReference>
<dbReference type="RefSeq" id="WP_121367853.1">
    <property type="nucleotide sequence ID" value="NZ_RBKS01000001.1"/>
</dbReference>
<dbReference type="GO" id="GO:0005576">
    <property type="term" value="C:extracellular region"/>
    <property type="evidence" value="ECO:0007669"/>
    <property type="project" value="UniProtKB-SubCell"/>
</dbReference>
<accession>A0A495IB76</accession>
<gene>
    <name evidence="6" type="ORF">C8E83_0011</name>
</gene>
<dbReference type="PANTHER" id="PTHR40088">
    <property type="entry name" value="PECTATE LYASE (EUROFUNG)"/>
    <property type="match status" value="1"/>
</dbReference>
<feature type="region of interest" description="Disordered" evidence="4">
    <location>
        <begin position="248"/>
        <end position="279"/>
    </location>
</feature>
<dbReference type="Gene3D" id="2.160.20.10">
    <property type="entry name" value="Single-stranded right-handed beta-helix, Pectin lyase-like"/>
    <property type="match status" value="1"/>
</dbReference>
<dbReference type="InterPro" id="IPR012334">
    <property type="entry name" value="Pectin_lyas_fold"/>
</dbReference>
<keyword evidence="2" id="KW-0964">Secreted</keyword>
<dbReference type="InterPro" id="IPR022441">
    <property type="entry name" value="Para_beta_helix_rpt-2"/>
</dbReference>
<name>A0A495IB76_9MICO</name>
<proteinExistence type="predicted"/>
<evidence type="ECO:0000256" key="4">
    <source>
        <dbReference type="SAM" id="MobiDB-lite"/>
    </source>
</evidence>
<reference evidence="6 7" key="1">
    <citation type="submission" date="2018-10" db="EMBL/GenBank/DDBJ databases">
        <title>Sequencing the genomes of 1000 actinobacteria strains.</title>
        <authorList>
            <person name="Klenk H.-P."/>
        </authorList>
    </citation>
    <scope>NUCLEOTIDE SEQUENCE [LARGE SCALE GENOMIC DNA]</scope>
    <source>
        <strain evidence="6 7">DSM 17894</strain>
    </source>
</reference>
<evidence type="ECO:0000259" key="5">
    <source>
        <dbReference type="Pfam" id="PF13229"/>
    </source>
</evidence>
<dbReference type="OrthoDB" id="9807425at2"/>
<dbReference type="NCBIfam" id="TIGR03804">
    <property type="entry name" value="para_beta_helix"/>
    <property type="match status" value="1"/>
</dbReference>
<dbReference type="InterPro" id="IPR052052">
    <property type="entry name" value="Polysaccharide_Lyase_9"/>
</dbReference>
<feature type="compositionally biased region" description="Low complexity" evidence="4">
    <location>
        <begin position="254"/>
        <end position="274"/>
    </location>
</feature>
<dbReference type="EMBL" id="RBKS01000001">
    <property type="protein sequence ID" value="RKR72930.1"/>
    <property type="molecule type" value="Genomic_DNA"/>
</dbReference>
<evidence type="ECO:0000256" key="2">
    <source>
        <dbReference type="ARBA" id="ARBA00022525"/>
    </source>
</evidence>
<feature type="domain" description="Right handed beta helix" evidence="5">
    <location>
        <begin position="485"/>
        <end position="645"/>
    </location>
</feature>
<feature type="region of interest" description="Disordered" evidence="4">
    <location>
        <begin position="663"/>
        <end position="682"/>
    </location>
</feature>
<dbReference type="AlphaFoldDB" id="A0A495IB76"/>
<dbReference type="PANTHER" id="PTHR40088:SF2">
    <property type="entry name" value="SECRETED SUGAR HYDROLASE"/>
    <property type="match status" value="1"/>
</dbReference>
<sequence>MKSPAHRQRPARFRKTIAPALGLAVGVLVAAIVPSQLASATPTTVASDLFARSVSSGWGTAPTGGGWSTSKAGSARFSVSGGRGIISNLKHGNSATATLGRATAGDLDLSAVVTAPNQRAGLYTALELRTQSDGSRYRGRLTFGSTGTAVLSISRVNKKAERNLATVKLPFTVAPWASVHVEYEVTGTSPVTVRGRAWTTGTAPWWQIQTVDSSSSRIAARGHLGFWEYASASNRPVIQNAVDDFTATADPESATGPTTTSPPVVSTPPTDADPSAGAATIGTTDYAPPAGALYVSPAGDDSASGGLTSPFRTLAHAVDAAASGQTIVMRAGVYNESVTVPTSKSLTIQAYPHEAVWMDGSQAVTSWTRTAHGWTTPWSFFPSNAIDGIADNPRYVSPTDPLAARMDMAFLDGSQMTQVATATDVKAGDFYADPSGRTITIGTDPTGHDLRISNQSQALYFKSTNDTLLGIGVRRYASTAATIGAVRFENTGAKVQNVEIDDTSYIGINVSNNGGALDHVTVKRAGMLGVGVNASYGFSLTNSEIDDNNFSHFKAAPVSGGVKVTRSRGVTVSDNVFDGNDSTGFWCDESCYDVTVTGNTATDNTDDGFSIELSQKVLIADNTVTGSGADINIIDTGDVRIINNSLGSATTFAIRLAQDSRTAAQTSVPGHDPRQPNPDPTVPWLTKGVQIENNAFGTSGNGYQIYGLDMVDKQVTITGNMFNRRVTTSNPTLVAWGTSATTGDYVHVQSPEQLNQVAGVSWVNQQTDEALTLSQMTSALSAAAPSTATPLPSDIATLIGQSAGLKHIGAF</sequence>
<comment type="caution">
    <text evidence="6">The sequence shown here is derived from an EMBL/GenBank/DDBJ whole genome shotgun (WGS) entry which is preliminary data.</text>
</comment>
<dbReference type="GO" id="GO:0016837">
    <property type="term" value="F:carbon-oxygen lyase activity, acting on polysaccharides"/>
    <property type="evidence" value="ECO:0007669"/>
    <property type="project" value="TreeGrafter"/>
</dbReference>
<dbReference type="SMART" id="SM00710">
    <property type="entry name" value="PbH1"/>
    <property type="match status" value="6"/>
</dbReference>
<dbReference type="InterPro" id="IPR039448">
    <property type="entry name" value="Beta_helix"/>
</dbReference>
<organism evidence="6 7">
    <name type="scientific">Frondihabitans australicus</name>
    <dbReference type="NCBI Taxonomy" id="386892"/>
    <lineage>
        <taxon>Bacteria</taxon>
        <taxon>Bacillati</taxon>
        <taxon>Actinomycetota</taxon>
        <taxon>Actinomycetes</taxon>
        <taxon>Micrococcales</taxon>
        <taxon>Microbacteriaceae</taxon>
        <taxon>Frondihabitans</taxon>
    </lineage>
</organism>
<dbReference type="InterPro" id="IPR006626">
    <property type="entry name" value="PbH1"/>
</dbReference>
<comment type="subcellular location">
    <subcellularLocation>
        <location evidence="1">Secreted</location>
    </subcellularLocation>
</comment>
<evidence type="ECO:0000256" key="1">
    <source>
        <dbReference type="ARBA" id="ARBA00004613"/>
    </source>
</evidence>